<organism evidence="2 3">
    <name type="scientific">Mogibacterium diversum</name>
    <dbReference type="NCBI Taxonomy" id="114527"/>
    <lineage>
        <taxon>Bacteria</taxon>
        <taxon>Bacillati</taxon>
        <taxon>Bacillota</taxon>
        <taxon>Clostridia</taxon>
        <taxon>Peptostreptococcales</taxon>
        <taxon>Anaerovoracaceae</taxon>
        <taxon>Mogibacterium</taxon>
    </lineage>
</organism>
<dbReference type="InterPro" id="IPR050266">
    <property type="entry name" value="AB_hydrolase_sf"/>
</dbReference>
<dbReference type="InterPro" id="IPR029058">
    <property type="entry name" value="AB_hydrolase_fold"/>
</dbReference>
<sequence>MKEYKIKGTVYKIRYNDFYGDSIPIVFIHGLGCAGSFDYVEVASALGSEHRIILVDLLGAGYSDKPLLFKYTVSSHVKYLKEFIEDLNLEKIILFGHSLGGAIAIELSALLKSRVNALILSESNLEPSTPGSASFEFANFNEMDLDKSFEKKLIEYEKSGNTMWTATLRSWLPKAAFELSVNAVSGGKVSWRELLYRLEFPKYFIFGEKSLPDADFDKLTEHGILVEVVPNAGHSMAWENPDDFAQAIKRCLNSMSLG</sequence>
<dbReference type="RefSeq" id="WP_106057993.1">
    <property type="nucleotide sequence ID" value="NZ_CP027228.1"/>
</dbReference>
<keyword evidence="3" id="KW-1185">Reference proteome</keyword>
<reference evidence="3" key="1">
    <citation type="submission" date="2018-02" db="EMBL/GenBank/DDBJ databases">
        <authorList>
            <person name="Holder M.E."/>
            <person name="Ajami N.J."/>
            <person name="Petrosino J.F."/>
        </authorList>
    </citation>
    <scope>NUCLEOTIDE SEQUENCE [LARGE SCALE GENOMIC DNA]</scope>
    <source>
        <strain evidence="3">CCUG 47132</strain>
    </source>
</reference>
<evidence type="ECO:0000313" key="2">
    <source>
        <dbReference type="EMBL" id="AVM48939.1"/>
    </source>
</evidence>
<protein>
    <submittedName>
        <fullName evidence="2">Alpha/beta hydrolase</fullName>
    </submittedName>
</protein>
<gene>
    <name evidence="2" type="ORF">C5Q96_03090</name>
</gene>
<dbReference type="KEGG" id="mdv:C5Q96_03090"/>
<evidence type="ECO:0000259" key="1">
    <source>
        <dbReference type="Pfam" id="PF00561"/>
    </source>
</evidence>
<dbReference type="PANTHER" id="PTHR43798:SF33">
    <property type="entry name" value="HYDROLASE, PUTATIVE (AFU_ORTHOLOGUE AFUA_2G14860)-RELATED"/>
    <property type="match status" value="1"/>
</dbReference>
<proteinExistence type="predicted"/>
<dbReference type="PANTHER" id="PTHR43798">
    <property type="entry name" value="MONOACYLGLYCEROL LIPASE"/>
    <property type="match status" value="1"/>
</dbReference>
<dbReference type="Proteomes" id="UP000237883">
    <property type="component" value="Chromosome"/>
</dbReference>
<dbReference type="PRINTS" id="PR00111">
    <property type="entry name" value="ABHYDROLASE"/>
</dbReference>
<evidence type="ECO:0000313" key="3">
    <source>
        <dbReference type="Proteomes" id="UP000237883"/>
    </source>
</evidence>
<dbReference type="AlphaFoldDB" id="A0A2S0L6M8"/>
<feature type="domain" description="AB hydrolase-1" evidence="1">
    <location>
        <begin position="24"/>
        <end position="172"/>
    </location>
</feature>
<dbReference type="Pfam" id="PF00561">
    <property type="entry name" value="Abhydrolase_1"/>
    <property type="match status" value="1"/>
</dbReference>
<dbReference type="Gene3D" id="3.40.50.1820">
    <property type="entry name" value="alpha/beta hydrolase"/>
    <property type="match status" value="1"/>
</dbReference>
<dbReference type="InterPro" id="IPR000073">
    <property type="entry name" value="AB_hydrolase_1"/>
</dbReference>
<name>A0A2S0L6M8_9FIRM</name>
<dbReference type="GeneID" id="78391241"/>
<dbReference type="OrthoDB" id="9773293at2"/>
<dbReference type="SUPFAM" id="SSF53474">
    <property type="entry name" value="alpha/beta-Hydrolases"/>
    <property type="match status" value="1"/>
</dbReference>
<keyword evidence="2" id="KW-0378">Hydrolase</keyword>
<dbReference type="EMBL" id="CP027228">
    <property type="protein sequence ID" value="AVM48939.1"/>
    <property type="molecule type" value="Genomic_DNA"/>
</dbReference>
<accession>A0A2S0L6M8</accession>
<dbReference type="GO" id="GO:0016020">
    <property type="term" value="C:membrane"/>
    <property type="evidence" value="ECO:0007669"/>
    <property type="project" value="TreeGrafter"/>
</dbReference>
<dbReference type="GO" id="GO:0016787">
    <property type="term" value="F:hydrolase activity"/>
    <property type="evidence" value="ECO:0007669"/>
    <property type="project" value="UniProtKB-KW"/>
</dbReference>